<protein>
    <recommendedName>
        <fullName evidence="4">Integrase core domain containing protein</fullName>
    </recommendedName>
</protein>
<dbReference type="Proteomes" id="UP000011115">
    <property type="component" value="Unassembled WGS sequence"/>
</dbReference>
<evidence type="ECO:0000313" key="3">
    <source>
        <dbReference type="Proteomes" id="UP000011115"/>
    </source>
</evidence>
<evidence type="ECO:0000313" key="2">
    <source>
        <dbReference type="EnsemblPlants" id="PGSC0003DMT400095346"/>
    </source>
</evidence>
<reference evidence="2" key="2">
    <citation type="submission" date="2015-06" db="UniProtKB">
        <authorList>
            <consortium name="EnsemblPlants"/>
        </authorList>
    </citation>
    <scope>IDENTIFICATION</scope>
    <source>
        <strain evidence="2">DM1-3 516 R44</strain>
    </source>
</reference>
<dbReference type="HOGENOM" id="CLU_028647_6_3_1"/>
<sequence length="132" mass="14367">MMGVLEIFFSDAVPPPDSSHAVRKSPTFGRISKDAEVQRSRERERQQTEVARRASIVDEEFRQQWGRERNVGPSSGVRNTKGAVRVDVSTIEGVVLVDVSTTESAGIVDGSATDGIPSIDTSRSRKPDPPTS</sequence>
<dbReference type="AlphaFoldDB" id="M1DW35"/>
<dbReference type="PaxDb" id="4113-PGSC0003DMT400095346"/>
<dbReference type="EnsemblPlants" id="PGSC0003DMT400095346">
    <property type="protein sequence ID" value="PGSC0003DMT400095346"/>
    <property type="gene ID" value="PGSC0003DMG400044917"/>
</dbReference>
<proteinExistence type="predicted"/>
<feature type="compositionally biased region" description="Basic and acidic residues" evidence="1">
    <location>
        <begin position="31"/>
        <end position="52"/>
    </location>
</feature>
<feature type="region of interest" description="Disordered" evidence="1">
    <location>
        <begin position="103"/>
        <end position="132"/>
    </location>
</feature>
<accession>M1DW35</accession>
<organism evidence="2 3">
    <name type="scientific">Solanum tuberosum</name>
    <name type="common">Potato</name>
    <dbReference type="NCBI Taxonomy" id="4113"/>
    <lineage>
        <taxon>Eukaryota</taxon>
        <taxon>Viridiplantae</taxon>
        <taxon>Streptophyta</taxon>
        <taxon>Embryophyta</taxon>
        <taxon>Tracheophyta</taxon>
        <taxon>Spermatophyta</taxon>
        <taxon>Magnoliopsida</taxon>
        <taxon>eudicotyledons</taxon>
        <taxon>Gunneridae</taxon>
        <taxon>Pentapetalae</taxon>
        <taxon>asterids</taxon>
        <taxon>lamiids</taxon>
        <taxon>Solanales</taxon>
        <taxon>Solanaceae</taxon>
        <taxon>Solanoideae</taxon>
        <taxon>Solaneae</taxon>
        <taxon>Solanum</taxon>
    </lineage>
</organism>
<evidence type="ECO:0000256" key="1">
    <source>
        <dbReference type="SAM" id="MobiDB-lite"/>
    </source>
</evidence>
<feature type="compositionally biased region" description="Basic and acidic residues" evidence="1">
    <location>
        <begin position="122"/>
        <end position="132"/>
    </location>
</feature>
<dbReference type="InParanoid" id="M1DW35"/>
<keyword evidence="3" id="KW-1185">Reference proteome</keyword>
<dbReference type="Gramene" id="PGSC0003DMT400095346">
    <property type="protein sequence ID" value="PGSC0003DMT400095346"/>
    <property type="gene ID" value="PGSC0003DMG400044917"/>
</dbReference>
<evidence type="ECO:0008006" key="4">
    <source>
        <dbReference type="Google" id="ProtNLM"/>
    </source>
</evidence>
<feature type="region of interest" description="Disordered" evidence="1">
    <location>
        <begin position="13"/>
        <end position="52"/>
    </location>
</feature>
<name>M1DW35_SOLTU</name>
<reference evidence="3" key="1">
    <citation type="journal article" date="2011" name="Nature">
        <title>Genome sequence and analysis of the tuber crop potato.</title>
        <authorList>
            <consortium name="The Potato Genome Sequencing Consortium"/>
        </authorList>
    </citation>
    <scope>NUCLEOTIDE SEQUENCE [LARGE SCALE GENOMIC DNA]</scope>
    <source>
        <strain evidence="3">cv. DM1-3 516 R44</strain>
    </source>
</reference>